<dbReference type="EMBL" id="ANBP01000053">
    <property type="protein sequence ID" value="KAB7752101.1"/>
    <property type="molecule type" value="Genomic_DNA"/>
</dbReference>
<dbReference type="AlphaFoldDB" id="A0A5N5UR75"/>
<dbReference type="Proteomes" id="UP000325690">
    <property type="component" value="Unassembled WGS sequence"/>
</dbReference>
<comment type="caution">
    <text evidence="1">The sequence shown here is derived from an EMBL/GenBank/DDBJ whole genome shotgun (WGS) entry which is preliminary data.</text>
</comment>
<evidence type="ECO:0000313" key="1">
    <source>
        <dbReference type="EMBL" id="KAB7752101.1"/>
    </source>
</evidence>
<accession>A0A5N5UR75</accession>
<sequence length="74" mass="8844">MTRWQLDCLRRLMWRQDGVVTRRDNLAAGGADNDIVRLLRRRELVAVHPGVYVTHSGRLTRNQRHWANVRRDWP</sequence>
<protein>
    <recommendedName>
        <fullName evidence="3">Type IV toxin-antitoxin system AbiEi family antitoxin domain-containing protein</fullName>
    </recommendedName>
</protein>
<evidence type="ECO:0008006" key="3">
    <source>
        <dbReference type="Google" id="ProtNLM"/>
    </source>
</evidence>
<name>A0A5N5UR75_MYCPH</name>
<proteinExistence type="predicted"/>
<dbReference type="GeneID" id="74304264"/>
<dbReference type="RefSeq" id="WP_003888871.1">
    <property type="nucleotide sequence ID" value="NZ_ANBO01000044.1"/>
</dbReference>
<gene>
    <name evidence="1" type="ORF">MPHL21000_23155</name>
</gene>
<evidence type="ECO:0000313" key="2">
    <source>
        <dbReference type="Proteomes" id="UP000325690"/>
    </source>
</evidence>
<organism evidence="1 2">
    <name type="scientific">Mycolicibacterium phlei DSM 43239 = CCUG 21000</name>
    <dbReference type="NCBI Taxonomy" id="1226750"/>
    <lineage>
        <taxon>Bacteria</taxon>
        <taxon>Bacillati</taxon>
        <taxon>Actinomycetota</taxon>
        <taxon>Actinomycetes</taxon>
        <taxon>Mycobacteriales</taxon>
        <taxon>Mycobacteriaceae</taxon>
        <taxon>Mycolicibacterium</taxon>
    </lineage>
</organism>
<reference evidence="1 2" key="1">
    <citation type="submission" date="2012-10" db="EMBL/GenBank/DDBJ databases">
        <title>The draft sequence of the Mycobacterium pheli genome.</title>
        <authorList>
            <person name="Pettersson B.M.F."/>
            <person name="Das S."/>
            <person name="Dasgupta S."/>
            <person name="Bhattacharya A."/>
            <person name="Kirsebom L.A."/>
        </authorList>
    </citation>
    <scope>NUCLEOTIDE SEQUENCE [LARGE SCALE GENOMIC DNA]</scope>
    <source>
        <strain evidence="1 2">CCUG 21000</strain>
    </source>
</reference>
<keyword evidence="2" id="KW-1185">Reference proteome</keyword>